<gene>
    <name evidence="2" type="ORF">O9H85_28430</name>
</gene>
<dbReference type="InterPro" id="IPR051531">
    <property type="entry name" value="N-acetyltransferase"/>
</dbReference>
<evidence type="ECO:0000313" key="3">
    <source>
        <dbReference type="Proteomes" id="UP001527882"/>
    </source>
</evidence>
<dbReference type="EMBL" id="JAQAGZ010000022">
    <property type="protein sequence ID" value="MCZ8516252.1"/>
    <property type="molecule type" value="Genomic_DNA"/>
</dbReference>
<organism evidence="2 3">
    <name type="scientific">Paenibacillus gyeongsangnamensis</name>
    <dbReference type="NCBI Taxonomy" id="3388067"/>
    <lineage>
        <taxon>Bacteria</taxon>
        <taxon>Bacillati</taxon>
        <taxon>Bacillota</taxon>
        <taxon>Bacilli</taxon>
        <taxon>Bacillales</taxon>
        <taxon>Paenibacillaceae</taxon>
        <taxon>Paenibacillus</taxon>
    </lineage>
</organism>
<keyword evidence="3" id="KW-1185">Reference proteome</keyword>
<dbReference type="PANTHER" id="PTHR43792">
    <property type="entry name" value="GNAT FAMILY, PUTATIVE (AFU_ORTHOLOGUE AFUA_3G00765)-RELATED-RELATED"/>
    <property type="match status" value="1"/>
</dbReference>
<feature type="domain" description="N-acetyltransferase" evidence="1">
    <location>
        <begin position="12"/>
        <end position="178"/>
    </location>
</feature>
<sequence length="180" mass="20597">MKRPLGFETNSLALREFTLEDDEALYLLTRQKEITDILPDWNMTKEQLTDFLRFVTGSYTKIHAGDVRILLAAEHKRERKLIGWCGVFPNGKLPPDEREIAYAISKDYRGRGYAAEAVSGMVSYIFGCTGLQEITAIVKPFNTASRRVLGKAGFRFVQPIRLSDGADYEYFVMERSRERS</sequence>
<reference evidence="2 3" key="1">
    <citation type="submission" date="2022-12" db="EMBL/GenBank/DDBJ databases">
        <title>Draft genome sequence of Paenibacillus sp. dW9.</title>
        <authorList>
            <person name="Choi E.-W."/>
            <person name="Kim D.-U."/>
        </authorList>
    </citation>
    <scope>NUCLEOTIDE SEQUENCE [LARGE SCALE GENOMIC DNA]</scope>
    <source>
        <strain evidence="3">dW9</strain>
    </source>
</reference>
<dbReference type="Gene3D" id="3.40.630.30">
    <property type="match status" value="1"/>
</dbReference>
<dbReference type="RefSeq" id="WP_269884783.1">
    <property type="nucleotide sequence ID" value="NZ_JAQAGZ010000022.1"/>
</dbReference>
<evidence type="ECO:0000313" key="2">
    <source>
        <dbReference type="EMBL" id="MCZ8516252.1"/>
    </source>
</evidence>
<comment type="caution">
    <text evidence="2">The sequence shown here is derived from an EMBL/GenBank/DDBJ whole genome shotgun (WGS) entry which is preliminary data.</text>
</comment>
<dbReference type="InterPro" id="IPR000182">
    <property type="entry name" value="GNAT_dom"/>
</dbReference>
<dbReference type="InterPro" id="IPR016181">
    <property type="entry name" value="Acyl_CoA_acyltransferase"/>
</dbReference>
<dbReference type="Proteomes" id="UP001527882">
    <property type="component" value="Unassembled WGS sequence"/>
</dbReference>
<dbReference type="Pfam" id="PF13302">
    <property type="entry name" value="Acetyltransf_3"/>
    <property type="match status" value="1"/>
</dbReference>
<dbReference type="PROSITE" id="PS51186">
    <property type="entry name" value="GNAT"/>
    <property type="match status" value="1"/>
</dbReference>
<accession>A0ABT4QH81</accession>
<name>A0ABT4QH81_9BACL</name>
<evidence type="ECO:0000259" key="1">
    <source>
        <dbReference type="PROSITE" id="PS51186"/>
    </source>
</evidence>
<proteinExistence type="predicted"/>
<dbReference type="SUPFAM" id="SSF55729">
    <property type="entry name" value="Acyl-CoA N-acyltransferases (Nat)"/>
    <property type="match status" value="1"/>
</dbReference>
<dbReference type="PANTHER" id="PTHR43792:SF9">
    <property type="entry name" value="RIBOSOMAL-PROTEIN-ALANINE ACETYLTRANSFERASE"/>
    <property type="match status" value="1"/>
</dbReference>
<protein>
    <submittedName>
        <fullName evidence="2">GNAT family N-acetyltransferase</fullName>
    </submittedName>
</protein>